<dbReference type="InterPro" id="IPR043502">
    <property type="entry name" value="DNA/RNA_pol_sf"/>
</dbReference>
<dbReference type="PANTHER" id="PTHR46890:SF48">
    <property type="entry name" value="RNA-DIRECTED DNA POLYMERASE"/>
    <property type="match status" value="1"/>
</dbReference>
<gene>
    <name evidence="1" type="ORF">Sango_3082200</name>
</gene>
<evidence type="ECO:0008006" key="3">
    <source>
        <dbReference type="Google" id="ProtNLM"/>
    </source>
</evidence>
<keyword evidence="2" id="KW-1185">Reference proteome</keyword>
<dbReference type="PANTHER" id="PTHR46890">
    <property type="entry name" value="NON-LTR RETROLELEMENT REVERSE TRANSCRIPTASE-LIKE PROTEIN-RELATED"/>
    <property type="match status" value="1"/>
</dbReference>
<accession>A0AAE1TAT4</accession>
<evidence type="ECO:0000313" key="2">
    <source>
        <dbReference type="Proteomes" id="UP001289374"/>
    </source>
</evidence>
<sequence length="190" mass="21549">MRRASKKVFQIANEAGRTLTERDEIVDEFVSFYQQLLGGERRREFIDLRYLRPWARHVVTPAECLELVQQPTLEEVKDAFFDIAEDKASGPDGYSSGFYKAAWPVIGEEVVKAILEFFTTGRLLKQVNTTMLALIPKVRVPNLVSDFRPISCCNVLYKVITKIIVQRLRLVLDAMISPSQNAFVPAALLG</sequence>
<proteinExistence type="predicted"/>
<evidence type="ECO:0000313" key="1">
    <source>
        <dbReference type="EMBL" id="KAK4384197.1"/>
    </source>
</evidence>
<organism evidence="1 2">
    <name type="scientific">Sesamum angolense</name>
    <dbReference type="NCBI Taxonomy" id="2727404"/>
    <lineage>
        <taxon>Eukaryota</taxon>
        <taxon>Viridiplantae</taxon>
        <taxon>Streptophyta</taxon>
        <taxon>Embryophyta</taxon>
        <taxon>Tracheophyta</taxon>
        <taxon>Spermatophyta</taxon>
        <taxon>Magnoliopsida</taxon>
        <taxon>eudicotyledons</taxon>
        <taxon>Gunneridae</taxon>
        <taxon>Pentapetalae</taxon>
        <taxon>asterids</taxon>
        <taxon>lamiids</taxon>
        <taxon>Lamiales</taxon>
        <taxon>Pedaliaceae</taxon>
        <taxon>Sesamum</taxon>
    </lineage>
</organism>
<protein>
    <recommendedName>
        <fullName evidence="3">Reverse transcriptase domain-containing protein</fullName>
    </recommendedName>
</protein>
<comment type="caution">
    <text evidence="1">The sequence shown here is derived from an EMBL/GenBank/DDBJ whole genome shotgun (WGS) entry which is preliminary data.</text>
</comment>
<reference evidence="1" key="1">
    <citation type="submission" date="2020-06" db="EMBL/GenBank/DDBJ databases">
        <authorList>
            <person name="Li T."/>
            <person name="Hu X."/>
            <person name="Zhang T."/>
            <person name="Song X."/>
            <person name="Zhang H."/>
            <person name="Dai N."/>
            <person name="Sheng W."/>
            <person name="Hou X."/>
            <person name="Wei L."/>
        </authorList>
    </citation>
    <scope>NUCLEOTIDE SEQUENCE</scope>
    <source>
        <strain evidence="1">K16</strain>
        <tissue evidence="1">Leaf</tissue>
    </source>
</reference>
<dbReference type="AlphaFoldDB" id="A0AAE1TAT4"/>
<dbReference type="EMBL" id="JACGWL010000261">
    <property type="protein sequence ID" value="KAK4384197.1"/>
    <property type="molecule type" value="Genomic_DNA"/>
</dbReference>
<name>A0AAE1TAT4_9LAMI</name>
<reference evidence="1" key="2">
    <citation type="journal article" date="2024" name="Plant">
        <title>Genomic evolution and insights into agronomic trait innovations of Sesamum species.</title>
        <authorList>
            <person name="Miao H."/>
            <person name="Wang L."/>
            <person name="Qu L."/>
            <person name="Liu H."/>
            <person name="Sun Y."/>
            <person name="Le M."/>
            <person name="Wang Q."/>
            <person name="Wei S."/>
            <person name="Zheng Y."/>
            <person name="Lin W."/>
            <person name="Duan Y."/>
            <person name="Cao H."/>
            <person name="Xiong S."/>
            <person name="Wang X."/>
            <person name="Wei L."/>
            <person name="Li C."/>
            <person name="Ma Q."/>
            <person name="Ju M."/>
            <person name="Zhao R."/>
            <person name="Li G."/>
            <person name="Mu C."/>
            <person name="Tian Q."/>
            <person name="Mei H."/>
            <person name="Zhang T."/>
            <person name="Gao T."/>
            <person name="Zhang H."/>
        </authorList>
    </citation>
    <scope>NUCLEOTIDE SEQUENCE</scope>
    <source>
        <strain evidence="1">K16</strain>
    </source>
</reference>
<dbReference type="Proteomes" id="UP001289374">
    <property type="component" value="Unassembled WGS sequence"/>
</dbReference>
<dbReference type="InterPro" id="IPR052343">
    <property type="entry name" value="Retrotransposon-Effector_Assoc"/>
</dbReference>
<dbReference type="SUPFAM" id="SSF56672">
    <property type="entry name" value="DNA/RNA polymerases"/>
    <property type="match status" value="1"/>
</dbReference>